<comment type="similarity">
    <text evidence="1">Belongs to the beta-lactamase family.</text>
</comment>
<evidence type="ECO:0000313" key="5">
    <source>
        <dbReference type="Proteomes" id="UP001500394"/>
    </source>
</evidence>
<dbReference type="EMBL" id="BAABGR010000006">
    <property type="protein sequence ID" value="GAA4512032.1"/>
    <property type="molecule type" value="Genomic_DNA"/>
</dbReference>
<protein>
    <recommendedName>
        <fullName evidence="3">Beta-lactamase-related domain-containing protein</fullName>
    </recommendedName>
</protein>
<name>A0ABP8QWR7_9SPHI</name>
<keyword evidence="5" id="KW-1185">Reference proteome</keyword>
<feature type="chain" id="PRO_5046102224" description="Beta-lactamase-related domain-containing protein" evidence="2">
    <location>
        <begin position="22"/>
        <end position="477"/>
    </location>
</feature>
<feature type="signal peptide" evidence="2">
    <location>
        <begin position="1"/>
        <end position="21"/>
    </location>
</feature>
<evidence type="ECO:0000256" key="2">
    <source>
        <dbReference type="SAM" id="SignalP"/>
    </source>
</evidence>
<dbReference type="PANTHER" id="PTHR22935">
    <property type="entry name" value="PENICILLIN-BINDING PROTEIN"/>
    <property type="match status" value="1"/>
</dbReference>
<dbReference type="Gene3D" id="3.40.710.10">
    <property type="entry name" value="DD-peptidase/beta-lactamase superfamily"/>
    <property type="match status" value="1"/>
</dbReference>
<evidence type="ECO:0000256" key="1">
    <source>
        <dbReference type="ARBA" id="ARBA00038473"/>
    </source>
</evidence>
<keyword evidence="2" id="KW-0732">Signal</keyword>
<dbReference type="InterPro" id="IPR051478">
    <property type="entry name" value="Beta-lactamase-like_AB/R"/>
</dbReference>
<accession>A0ABP8QWR7</accession>
<reference evidence="5" key="1">
    <citation type="journal article" date="2019" name="Int. J. Syst. Evol. Microbiol.">
        <title>The Global Catalogue of Microorganisms (GCM) 10K type strain sequencing project: providing services to taxonomists for standard genome sequencing and annotation.</title>
        <authorList>
            <consortium name="The Broad Institute Genomics Platform"/>
            <consortium name="The Broad Institute Genome Sequencing Center for Infectious Disease"/>
            <person name="Wu L."/>
            <person name="Ma J."/>
        </authorList>
    </citation>
    <scope>NUCLEOTIDE SEQUENCE [LARGE SCALE GENOMIC DNA]</scope>
    <source>
        <strain evidence="5">JCM 17858</strain>
    </source>
</reference>
<dbReference type="InterPro" id="IPR012338">
    <property type="entry name" value="Beta-lactam/transpept-like"/>
</dbReference>
<dbReference type="InterPro" id="IPR001466">
    <property type="entry name" value="Beta-lactam-related"/>
</dbReference>
<organism evidence="4 5">
    <name type="scientific">Sphingobacterium thermophilum</name>
    <dbReference type="NCBI Taxonomy" id="768534"/>
    <lineage>
        <taxon>Bacteria</taxon>
        <taxon>Pseudomonadati</taxon>
        <taxon>Bacteroidota</taxon>
        <taxon>Sphingobacteriia</taxon>
        <taxon>Sphingobacteriales</taxon>
        <taxon>Sphingobacteriaceae</taxon>
        <taxon>Sphingobacterium</taxon>
    </lineage>
</organism>
<evidence type="ECO:0000313" key="4">
    <source>
        <dbReference type="EMBL" id="GAA4512032.1"/>
    </source>
</evidence>
<comment type="caution">
    <text evidence="4">The sequence shown here is derived from an EMBL/GenBank/DDBJ whole genome shotgun (WGS) entry which is preliminary data.</text>
</comment>
<dbReference type="PANTHER" id="PTHR22935:SF95">
    <property type="entry name" value="BETA-LACTAMASE-LIKE 1-RELATED"/>
    <property type="match status" value="1"/>
</dbReference>
<dbReference type="SUPFAM" id="SSF56601">
    <property type="entry name" value="beta-lactamase/transpeptidase-like"/>
    <property type="match status" value="1"/>
</dbReference>
<sequence>MNHRILVLLVCTFLSLKNLHAQSPAEKLNRAVFNQIEYFFNINQPDSIYNLASESFKQNIERQSFINFLSNLYTYGKMSGVTPATFSNNTAGYNVLIGDQKFSIHLAVDSTKKFNYFLVKPNHIVDPRITPIQAKVNKQNSLDEFIDSIARAYLTHPSTQSLAIGVLNNGQVNTFFYGQLDPAEKLSIPNEHTLYEVGSLTKLFTSVLLAHLVEEGSLSLEDSIAKFLPDSVKTNPFIRKITFKQLANHTSGLPRLPSNLDKVAKFSAANPYANYTRKDLFHFLKDFNGQNEPGENYEYSNLGFGLLGELISIITNKSFAQNIKDLITEPLGMHNTVEKINPKNQVLAKPHNAEGRQVPAWDFLALAGAGSLKSSVHDLLRFAQFQFKLPETTLEKAMMLTREFTFYLPPNTDIGLGWHMNMLEDVVQYWHNGGTGGSSSFLGIVPDKKSAIVVLSNSAISVDEISSKILEKIAVSK</sequence>
<dbReference type="Pfam" id="PF00144">
    <property type="entry name" value="Beta-lactamase"/>
    <property type="match status" value="1"/>
</dbReference>
<evidence type="ECO:0000259" key="3">
    <source>
        <dbReference type="Pfam" id="PF00144"/>
    </source>
</evidence>
<gene>
    <name evidence="4" type="ORF">GCM10023173_05520</name>
</gene>
<dbReference type="RefSeq" id="WP_345064393.1">
    <property type="nucleotide sequence ID" value="NZ_BAABGR010000006.1"/>
</dbReference>
<dbReference type="Proteomes" id="UP001500394">
    <property type="component" value="Unassembled WGS sequence"/>
</dbReference>
<proteinExistence type="inferred from homology"/>
<feature type="domain" description="Beta-lactamase-related" evidence="3">
    <location>
        <begin position="147"/>
        <end position="461"/>
    </location>
</feature>